<comment type="caution">
    <text evidence="13">The sequence shown here is derived from an EMBL/GenBank/DDBJ whole genome shotgun (WGS) entry which is preliminary data.</text>
</comment>
<evidence type="ECO:0000313" key="14">
    <source>
        <dbReference type="Proteomes" id="UP000023541"/>
    </source>
</evidence>
<protein>
    <recommendedName>
        <fullName evidence="15">TonB-dependent receptor</fullName>
    </recommendedName>
</protein>
<evidence type="ECO:0000256" key="9">
    <source>
        <dbReference type="RuleBase" id="RU003357"/>
    </source>
</evidence>
<dbReference type="Proteomes" id="UP000023541">
    <property type="component" value="Unassembled WGS sequence"/>
</dbReference>
<dbReference type="PROSITE" id="PS52016">
    <property type="entry name" value="TONB_DEPENDENT_REC_3"/>
    <property type="match status" value="1"/>
</dbReference>
<evidence type="ECO:0000256" key="3">
    <source>
        <dbReference type="ARBA" id="ARBA00022452"/>
    </source>
</evidence>
<feature type="domain" description="TonB-dependent receptor-like beta-barrel" evidence="11">
    <location>
        <begin position="433"/>
        <end position="759"/>
    </location>
</feature>
<evidence type="ECO:0000256" key="8">
    <source>
        <dbReference type="PROSITE-ProRule" id="PRU01360"/>
    </source>
</evidence>
<evidence type="ECO:0000256" key="1">
    <source>
        <dbReference type="ARBA" id="ARBA00004571"/>
    </source>
</evidence>
<dbReference type="InterPro" id="IPR008969">
    <property type="entry name" value="CarboxyPept-like_regulatory"/>
</dbReference>
<dbReference type="AlphaFoldDB" id="A0A023BP23"/>
<evidence type="ECO:0000313" key="13">
    <source>
        <dbReference type="EMBL" id="EZH71679.1"/>
    </source>
</evidence>
<dbReference type="InterPro" id="IPR023997">
    <property type="entry name" value="TonB-dep_OMP_SusC/RagA_CS"/>
</dbReference>
<dbReference type="NCBIfam" id="TIGR04056">
    <property type="entry name" value="OMP_RagA_SusC"/>
    <property type="match status" value="1"/>
</dbReference>
<reference evidence="13 14" key="1">
    <citation type="submission" date="2014-04" db="EMBL/GenBank/DDBJ databases">
        <title>Aquimarina sp. 22II-S11-z7 Genome Sequencing.</title>
        <authorList>
            <person name="Lai Q."/>
        </authorList>
    </citation>
    <scope>NUCLEOTIDE SEQUENCE [LARGE SCALE GENOMIC DNA]</scope>
    <source>
        <strain evidence="13 14">22II-S11-z7</strain>
    </source>
</reference>
<keyword evidence="4 8" id="KW-0812">Transmembrane</keyword>
<accession>A0A023BP23</accession>
<dbReference type="InterPro" id="IPR036942">
    <property type="entry name" value="Beta-barrel_TonB_sf"/>
</dbReference>
<dbReference type="Pfam" id="PF07715">
    <property type="entry name" value="Plug"/>
    <property type="match status" value="1"/>
</dbReference>
<sequence length="1008" mass="110278">MRLHHYKLFVLAFLVSGMMSAQQQISGTVQGEGGLPLPGVNIIIQGKSTGTQTDFDGQYTINAAVGEVLVYSYLGFVTQQITVSGQNQINVVLKEDVGVLEEVVVVGFGTQSKRLLTGNVSKIEAGQIGGISTPSVQNALIAKAPGVQITQINGKLEGGVKVIIRGLSSISASQEPLYVIDGIEMNNRNSSSIGANLNPLLTVNPNDIESIDILKDASATAIYGAKGTNGVILITTKRGKEGKSQVSVDLSTAFGKPTNKRDWLNASQYEELLREAVSNVGGADDFVDNVLPVFQGDQDWRTIDTDWQEEAFQDSYINDLNVSISGGNEKTVSFISGSTNDSEGIIRGNGLKRYSMRANIDHNVSKNLSVGVNASYSSTIINRIAGDNAFVTPLQAIAQVPTSPTHLLNGEPNGTVGTGTRTLYSNFLLQDKHSFRKTSIRRILAKVFGDIDILPSLTLRSEFGYDYLYQTVDRNTGRLAPFQSTNGQSFASDNGTEILSTNNYFTYDYSSGGASSLNFVLGMTYTRLKNRFNSVTGDGFPTDSFRSIESAATISAGDGTFTDWAQIAYFARASYDFKKRYLINATLRRDSSSRFGKGKRNAFFPAVSVGWIVSEENFLHDSSILSNLKLRASWGVNGNTPTVDFGSKALYGGTNYDAVSGIAFTQIENPDLKWEETAQQNFGLDFGFLNNRITGEIDYYIKKTDDLIFNQRLPYETGAPNNATILKNVGDLENKGFEFVLNTVNIQTDNLTWETSFNIATNKNEIISLPNGDDLITGQNILREGEPINSFFMVEYAGVNPANGDAEYILNTTNADGTINRGRTNDFSQAERIIAGNPNPDLFGGLTSTLNYKTIDFSFTFQGQWGAQVFNGAGQYQEQGFGNGLDNQDVYIYENRWQNPGDITNVPQVRYRQNNGHSNSTRYLQDADFIRLRNITLGYSLPQSALDKLGMNKIRLYVSGLNLLTFTDFRGYDPESTNDDANTNTNVGSTFYSAPPAKVYTLGVNLTF</sequence>
<name>A0A023BP23_9FLAO</name>
<evidence type="ECO:0000256" key="2">
    <source>
        <dbReference type="ARBA" id="ARBA00022448"/>
    </source>
</evidence>
<evidence type="ECO:0000259" key="11">
    <source>
        <dbReference type="Pfam" id="PF00593"/>
    </source>
</evidence>
<dbReference type="InterPro" id="IPR039426">
    <property type="entry name" value="TonB-dep_rcpt-like"/>
</dbReference>
<dbReference type="InterPro" id="IPR037066">
    <property type="entry name" value="Plug_dom_sf"/>
</dbReference>
<dbReference type="InterPro" id="IPR000531">
    <property type="entry name" value="Beta-barrel_TonB"/>
</dbReference>
<keyword evidence="5 9" id="KW-0798">TonB box</keyword>
<feature type="chain" id="PRO_5001511806" description="TonB-dependent receptor" evidence="10">
    <location>
        <begin position="22"/>
        <end position="1008"/>
    </location>
</feature>
<keyword evidence="7 8" id="KW-0998">Cell outer membrane</keyword>
<evidence type="ECO:0000256" key="6">
    <source>
        <dbReference type="ARBA" id="ARBA00023136"/>
    </source>
</evidence>
<dbReference type="Pfam" id="PF13715">
    <property type="entry name" value="CarbopepD_reg_2"/>
    <property type="match status" value="1"/>
</dbReference>
<feature type="signal peptide" evidence="10">
    <location>
        <begin position="1"/>
        <end position="21"/>
    </location>
</feature>
<proteinExistence type="inferred from homology"/>
<dbReference type="SUPFAM" id="SSF49464">
    <property type="entry name" value="Carboxypeptidase regulatory domain-like"/>
    <property type="match status" value="1"/>
</dbReference>
<dbReference type="eggNOG" id="COG4206">
    <property type="taxonomic scope" value="Bacteria"/>
</dbReference>
<keyword evidence="10" id="KW-0732">Signal</keyword>
<comment type="subcellular location">
    <subcellularLocation>
        <location evidence="1 8">Cell outer membrane</location>
        <topology evidence="1 8">Multi-pass membrane protein</topology>
    </subcellularLocation>
</comment>
<dbReference type="Pfam" id="PF00593">
    <property type="entry name" value="TonB_dep_Rec_b-barrel"/>
    <property type="match status" value="1"/>
</dbReference>
<dbReference type="RefSeq" id="WP_051576022.1">
    <property type="nucleotide sequence ID" value="NZ_AQRA01000012.1"/>
</dbReference>
<feature type="domain" description="TonB-dependent receptor plug" evidence="12">
    <location>
        <begin position="114"/>
        <end position="231"/>
    </location>
</feature>
<evidence type="ECO:0000256" key="7">
    <source>
        <dbReference type="ARBA" id="ARBA00023237"/>
    </source>
</evidence>
<dbReference type="Gene3D" id="2.60.40.1120">
    <property type="entry name" value="Carboxypeptidase-like, regulatory domain"/>
    <property type="match status" value="1"/>
</dbReference>
<keyword evidence="6 8" id="KW-0472">Membrane</keyword>
<comment type="similarity">
    <text evidence="8 9">Belongs to the TonB-dependent receptor family.</text>
</comment>
<dbReference type="STRING" id="1317122.ATO12_05815"/>
<evidence type="ECO:0000256" key="4">
    <source>
        <dbReference type="ARBA" id="ARBA00022692"/>
    </source>
</evidence>
<dbReference type="SUPFAM" id="SSF56935">
    <property type="entry name" value="Porins"/>
    <property type="match status" value="1"/>
</dbReference>
<dbReference type="OrthoDB" id="9768177at2"/>
<keyword evidence="14" id="KW-1185">Reference proteome</keyword>
<evidence type="ECO:0008006" key="15">
    <source>
        <dbReference type="Google" id="ProtNLM"/>
    </source>
</evidence>
<organism evidence="13 14">
    <name type="scientific">Aquimarina atlantica</name>
    <dbReference type="NCBI Taxonomy" id="1317122"/>
    <lineage>
        <taxon>Bacteria</taxon>
        <taxon>Pseudomonadati</taxon>
        <taxon>Bacteroidota</taxon>
        <taxon>Flavobacteriia</taxon>
        <taxon>Flavobacteriales</taxon>
        <taxon>Flavobacteriaceae</taxon>
        <taxon>Aquimarina</taxon>
    </lineage>
</organism>
<keyword evidence="2 8" id="KW-0813">Transport</keyword>
<keyword evidence="3 8" id="KW-1134">Transmembrane beta strand</keyword>
<dbReference type="Gene3D" id="2.40.170.20">
    <property type="entry name" value="TonB-dependent receptor, beta-barrel domain"/>
    <property type="match status" value="1"/>
</dbReference>
<dbReference type="EMBL" id="AQRA01000012">
    <property type="protein sequence ID" value="EZH71679.1"/>
    <property type="molecule type" value="Genomic_DNA"/>
</dbReference>
<dbReference type="InterPro" id="IPR023996">
    <property type="entry name" value="TonB-dep_OMP_SusC/RagA"/>
</dbReference>
<evidence type="ECO:0000256" key="5">
    <source>
        <dbReference type="ARBA" id="ARBA00023077"/>
    </source>
</evidence>
<evidence type="ECO:0000256" key="10">
    <source>
        <dbReference type="SAM" id="SignalP"/>
    </source>
</evidence>
<dbReference type="NCBIfam" id="TIGR04057">
    <property type="entry name" value="SusC_RagA_signa"/>
    <property type="match status" value="1"/>
</dbReference>
<dbReference type="Gene3D" id="2.170.130.10">
    <property type="entry name" value="TonB-dependent receptor, plug domain"/>
    <property type="match status" value="1"/>
</dbReference>
<gene>
    <name evidence="13" type="ORF">ATO12_05815</name>
</gene>
<evidence type="ECO:0000259" key="12">
    <source>
        <dbReference type="Pfam" id="PF07715"/>
    </source>
</evidence>
<dbReference type="GO" id="GO:0009279">
    <property type="term" value="C:cell outer membrane"/>
    <property type="evidence" value="ECO:0007669"/>
    <property type="project" value="UniProtKB-SubCell"/>
</dbReference>
<dbReference type="InterPro" id="IPR012910">
    <property type="entry name" value="Plug_dom"/>
</dbReference>